<evidence type="ECO:0000313" key="6">
    <source>
        <dbReference type="Proteomes" id="UP000029120"/>
    </source>
</evidence>
<evidence type="ECO:0008006" key="7">
    <source>
        <dbReference type="Google" id="ProtNLM"/>
    </source>
</evidence>
<accession>A0A087HIW6</accession>
<dbReference type="CDD" id="cd08958">
    <property type="entry name" value="FR_SDR_e"/>
    <property type="match status" value="1"/>
</dbReference>
<feature type="domain" description="NAD-dependent epimerase/dehydratase" evidence="3">
    <location>
        <begin position="205"/>
        <end position="397"/>
    </location>
</feature>
<dbReference type="Gramene" id="KFK42068">
    <property type="protein sequence ID" value="KFK42068"/>
    <property type="gene ID" value="AALP_AA2G207000"/>
</dbReference>
<dbReference type="SUPFAM" id="SSF51735">
    <property type="entry name" value="NAD(P)-binding Rossmann-fold domains"/>
    <property type="match status" value="2"/>
</dbReference>
<dbReference type="OrthoDB" id="2735536at2759"/>
<evidence type="ECO:0000313" key="5">
    <source>
        <dbReference type="EMBL" id="KFK42068.1"/>
    </source>
</evidence>
<dbReference type="PANTHER" id="PTHR10366:SF777">
    <property type="entry name" value="NAD(P)-BINDING ROSSMANN-FOLD SUPERFAMILY PROTEIN"/>
    <property type="match status" value="1"/>
</dbReference>
<dbReference type="EMBL" id="CM002870">
    <property type="protein sequence ID" value="KFK42068.1"/>
    <property type="molecule type" value="Genomic_DNA"/>
</dbReference>
<dbReference type="PANTHER" id="PTHR10366">
    <property type="entry name" value="NAD DEPENDENT EPIMERASE/DEHYDRATASE"/>
    <property type="match status" value="1"/>
</dbReference>
<dbReference type="Proteomes" id="UP000029120">
    <property type="component" value="Chromosome 2"/>
</dbReference>
<dbReference type="InterPro" id="IPR016040">
    <property type="entry name" value="NAD(P)-bd_dom"/>
</dbReference>
<dbReference type="Pfam" id="PF01370">
    <property type="entry name" value="Epimerase"/>
    <property type="match status" value="1"/>
</dbReference>
<evidence type="ECO:0000259" key="3">
    <source>
        <dbReference type="Pfam" id="PF01370"/>
    </source>
</evidence>
<dbReference type="Gene3D" id="3.40.50.720">
    <property type="entry name" value="NAD(P)-binding Rossmann-like Domain"/>
    <property type="match status" value="3"/>
</dbReference>
<name>A0A087HIW6_ARAAL</name>
<feature type="domain" description="NAD(P)-binding" evidence="4">
    <location>
        <begin position="9"/>
        <end position="74"/>
    </location>
</feature>
<dbReference type="InterPro" id="IPR036291">
    <property type="entry name" value="NAD(P)-bd_dom_sf"/>
</dbReference>
<evidence type="ECO:0000256" key="1">
    <source>
        <dbReference type="ARBA" id="ARBA00022857"/>
    </source>
</evidence>
<dbReference type="OMA" id="IYGNPHE"/>
<organism evidence="5 6">
    <name type="scientific">Arabis alpina</name>
    <name type="common">Alpine rock-cress</name>
    <dbReference type="NCBI Taxonomy" id="50452"/>
    <lineage>
        <taxon>Eukaryota</taxon>
        <taxon>Viridiplantae</taxon>
        <taxon>Streptophyta</taxon>
        <taxon>Embryophyta</taxon>
        <taxon>Tracheophyta</taxon>
        <taxon>Spermatophyta</taxon>
        <taxon>Magnoliopsida</taxon>
        <taxon>eudicotyledons</taxon>
        <taxon>Gunneridae</taxon>
        <taxon>Pentapetalae</taxon>
        <taxon>rosids</taxon>
        <taxon>malvids</taxon>
        <taxon>Brassicales</taxon>
        <taxon>Brassicaceae</taxon>
        <taxon>Arabideae</taxon>
        <taxon>Arabis</taxon>
    </lineage>
</organism>
<keyword evidence="2" id="KW-0560">Oxidoreductase</keyword>
<keyword evidence="6" id="KW-1185">Reference proteome</keyword>
<reference evidence="6" key="1">
    <citation type="journal article" date="2015" name="Nat. Plants">
        <title>Genome expansion of Arabis alpina linked with retrotransposition and reduced symmetric DNA methylation.</title>
        <authorList>
            <person name="Willing E.M."/>
            <person name="Rawat V."/>
            <person name="Mandakova T."/>
            <person name="Maumus F."/>
            <person name="James G.V."/>
            <person name="Nordstroem K.J."/>
            <person name="Becker C."/>
            <person name="Warthmann N."/>
            <person name="Chica C."/>
            <person name="Szarzynska B."/>
            <person name="Zytnicki M."/>
            <person name="Albani M.C."/>
            <person name="Kiefer C."/>
            <person name="Bergonzi S."/>
            <person name="Castaings L."/>
            <person name="Mateos J.L."/>
            <person name="Berns M.C."/>
            <person name="Bujdoso N."/>
            <person name="Piofczyk T."/>
            <person name="de Lorenzo L."/>
            <person name="Barrero-Sicilia C."/>
            <person name="Mateos I."/>
            <person name="Piednoel M."/>
            <person name="Hagmann J."/>
            <person name="Chen-Min-Tao R."/>
            <person name="Iglesias-Fernandez R."/>
            <person name="Schuster S.C."/>
            <person name="Alonso-Blanco C."/>
            <person name="Roudier F."/>
            <person name="Carbonero P."/>
            <person name="Paz-Ares J."/>
            <person name="Davis S.J."/>
            <person name="Pecinka A."/>
            <person name="Quesneville H."/>
            <person name="Colot V."/>
            <person name="Lysak M.A."/>
            <person name="Weigel D."/>
            <person name="Coupland G."/>
            <person name="Schneeberger K."/>
        </authorList>
    </citation>
    <scope>NUCLEOTIDE SEQUENCE [LARGE SCALE GENOMIC DNA]</scope>
    <source>
        <strain evidence="6">cv. Pajares</strain>
    </source>
</reference>
<dbReference type="InterPro" id="IPR050425">
    <property type="entry name" value="NAD(P)_dehydrat-like"/>
</dbReference>
<evidence type="ECO:0000256" key="2">
    <source>
        <dbReference type="ARBA" id="ARBA00023002"/>
    </source>
</evidence>
<gene>
    <name evidence="5" type="ordered locus">AALP_Aa2g207000</name>
</gene>
<evidence type="ECO:0000259" key="4">
    <source>
        <dbReference type="Pfam" id="PF16363"/>
    </source>
</evidence>
<keyword evidence="1" id="KW-0521">NADP</keyword>
<dbReference type="GO" id="GO:0016616">
    <property type="term" value="F:oxidoreductase activity, acting on the CH-OH group of donors, NAD or NADP as acceptor"/>
    <property type="evidence" value="ECO:0007669"/>
    <property type="project" value="TreeGrafter"/>
</dbReference>
<protein>
    <recommendedName>
        <fullName evidence="7">NAD-dependent epimerase/dehydratase domain-containing protein</fullName>
    </recommendedName>
</protein>
<dbReference type="FunFam" id="3.40.50.720:FF:000219">
    <property type="entry name" value="Cinnamoyl-CoA reductase 1"/>
    <property type="match status" value="1"/>
</dbReference>
<dbReference type="InterPro" id="IPR001509">
    <property type="entry name" value="Epimerase_deHydtase"/>
</dbReference>
<dbReference type="AlphaFoldDB" id="A0A087HIW6"/>
<proteinExistence type="predicted"/>
<dbReference type="eggNOG" id="KOG1502">
    <property type="taxonomic scope" value="Eukaryota"/>
</dbReference>
<dbReference type="Pfam" id="PF16363">
    <property type="entry name" value="GDP_Man_Dehyd"/>
    <property type="match status" value="1"/>
</dbReference>
<sequence length="520" mass="58775">MEENQRVCVTGSGGYIASWLVKFLLSRGYTVHGTVRDPCDGKNEHLKKLDYAAENLKLFKADLFDYEALSSAFSGPRLQSKLNSSSLGLLKFIKGGINSFLSEQLYLVDVRDVADALLLVYENQEAKGRYICNSHSLDNNGLMEKLKKMYPNHNFPESSAEEKGKEEVKEDRLRLSSEKLQSLGWKFRSLEETIDDSVVSFEVAGGYIASWLVKFLLSRGYTVHGTVRDPCDEKNEHLKKLDNAAKNLKLFKADLFDYEALSSAVFGCYGVFHVACPVPFEGVPLTEEELIKPALTGTKNVLEACSEAKVKKVVVVSSAAAVVYNPKWPKDVAKDEDCWSDTQYLRSLEGYWRYYDLAKTLMEREALEWSKNSLADVVTVCPSITIGPRLQYKLNSSSMGLLKFITGGMKTLLNDQVYLVDVRADALLLVYENQEAKGRYICNSHSLQSNALMEKLKNMYPNRNFPESFTEWKGKEEVKEERLRLSSEKLQNLGWKFRSLEETIDDSMVSFEVAGDLPKP</sequence>